<keyword evidence="1 2" id="KW-0436">Ligase</keyword>
<accession>A0A137RMF4</accession>
<dbReference type="AlphaFoldDB" id="A0A137RMF4"/>
<dbReference type="Pfam" id="PF24850">
    <property type="entry name" value="CC_BshC"/>
    <property type="match status" value="1"/>
</dbReference>
<dbReference type="PIRSF" id="PIRSF012535">
    <property type="entry name" value="UCP012535"/>
    <property type="match status" value="1"/>
</dbReference>
<dbReference type="EMBL" id="JRWG01000001">
    <property type="protein sequence ID" value="KXO01368.1"/>
    <property type="molecule type" value="Genomic_DNA"/>
</dbReference>
<sequence length="531" mass="62133">MPTHSIPYKKTGYFSKLICDYLAEDESLKPFFNRFPNLENFKHQLTEKQKNFTDDKRHLLAKRIMYQYGDNSISQSTLSNIDLLKEHTTFTITTGHQLNLFTGPLYFLYKIFSTINLAEKLNKTYPTNHFVPVYWMATEDHDFEEINYFNLFGKKVKWERNSAGAVGELSTDGLKEVKQQLKKDFGESENAKKLISFFSDAYTKHDNLADATRFLANTLFYHHGLVIVDGNDAELKKCFIPYAEKELTENLSFKKVSETTEKLNALGYSEQVHPREINLFYLKENLRERIIEKEGKFYVNETELSFSRKEILKELHENPERFSPNALLRPLYQEEILPNLCYIGGGGELAYWFQLKDYFNKVEVPFPILLLRNSVLLVAKNLSEKLSKLNVSVEDLFLPQHELMTKHTKEISKIDIDFSQQKEFLKQQFSDLYELAKQTDASFLGAVGAQERKQLNGLENLEKRLLKAQKRNLSEELERIKDIQNQLFPNQSLQERQLNFSEFYLEYGEELLDVLKENLEPLDANFTILNL</sequence>
<dbReference type="OrthoDB" id="9765151at2"/>
<evidence type="ECO:0000256" key="2">
    <source>
        <dbReference type="HAMAP-Rule" id="MF_01867"/>
    </source>
</evidence>
<dbReference type="Proteomes" id="UP000070138">
    <property type="component" value="Unassembled WGS sequence"/>
</dbReference>
<protein>
    <recommendedName>
        <fullName evidence="2">Putative cysteine ligase BshC</fullName>
        <ecNumber evidence="2">6.-.-.-</ecNumber>
    </recommendedName>
</protein>
<dbReference type="InterPro" id="IPR055399">
    <property type="entry name" value="CC_BshC"/>
</dbReference>
<dbReference type="GO" id="GO:0016874">
    <property type="term" value="F:ligase activity"/>
    <property type="evidence" value="ECO:0007669"/>
    <property type="project" value="UniProtKB-UniRule"/>
</dbReference>
<gene>
    <name evidence="2" type="primary">bshC</name>
    <name evidence="5" type="ORF">LS48_02620</name>
</gene>
<proteinExistence type="inferred from homology"/>
<evidence type="ECO:0000256" key="1">
    <source>
        <dbReference type="ARBA" id="ARBA00022598"/>
    </source>
</evidence>
<reference evidence="5 6" key="2">
    <citation type="journal article" date="2016" name="Int. J. Syst. Evol. Microbiol.">
        <title>Vitellibacter aquimaris sp. nov., a marine bacterium isolated from seawater.</title>
        <authorList>
            <person name="Thevarajoo S."/>
            <person name="Selvaratnam C."/>
            <person name="Goh K.M."/>
            <person name="Hong K.W."/>
            <person name="Chan X.Y."/>
            <person name="Chan K.G."/>
            <person name="Chong C.S."/>
        </authorList>
    </citation>
    <scope>NUCLEOTIDE SEQUENCE [LARGE SCALE GENOMIC DNA]</scope>
    <source>
        <strain evidence="5 6">D-24</strain>
    </source>
</reference>
<name>A0A137RMF4_9FLAO</name>
<evidence type="ECO:0000313" key="5">
    <source>
        <dbReference type="EMBL" id="KXO01368.1"/>
    </source>
</evidence>
<keyword evidence="2" id="KW-0175">Coiled coil</keyword>
<evidence type="ECO:0000259" key="4">
    <source>
        <dbReference type="Pfam" id="PF24850"/>
    </source>
</evidence>
<dbReference type="Pfam" id="PF10079">
    <property type="entry name" value="Rossmann-like_BshC"/>
    <property type="match status" value="1"/>
</dbReference>
<dbReference type="RefSeq" id="WP_062619660.1">
    <property type="nucleotide sequence ID" value="NZ_JRWG01000001.1"/>
</dbReference>
<comment type="caution">
    <text evidence="5">The sequence shown here is derived from an EMBL/GenBank/DDBJ whole genome shotgun (WGS) entry which is preliminary data.</text>
</comment>
<feature type="domain" description="Bacillithiol biosynthesis BshC C-terminal coiled-coil" evidence="4">
    <location>
        <begin position="375"/>
        <end position="531"/>
    </location>
</feature>
<dbReference type="STRING" id="1548749.LS48_02620"/>
<keyword evidence="6" id="KW-1185">Reference proteome</keyword>
<dbReference type="InterPro" id="IPR055398">
    <property type="entry name" value="Rossmann-like_BshC"/>
</dbReference>
<dbReference type="HAMAP" id="MF_01867">
    <property type="entry name" value="BshC"/>
    <property type="match status" value="1"/>
</dbReference>
<dbReference type="PATRIC" id="fig|1548749.3.peg.560"/>
<comment type="similarity">
    <text evidence="2">Belongs to the BshC family.</text>
</comment>
<feature type="domain" description="Bacillithiol biosynthesis BshC N-terminal Rossmann-like" evidence="3">
    <location>
        <begin position="1"/>
        <end position="373"/>
    </location>
</feature>
<reference evidence="6" key="1">
    <citation type="submission" date="2014-10" db="EMBL/GenBank/DDBJ databases">
        <title>Genome sequencing of Vitellibacter sp. D-24.</title>
        <authorList>
            <person name="Thevarajoo S."/>
            <person name="Selvaratnam C."/>
            <person name="Goh K.M."/>
            <person name="Chong C.S."/>
        </authorList>
    </citation>
    <scope>NUCLEOTIDE SEQUENCE [LARGE SCALE GENOMIC DNA]</scope>
    <source>
        <strain evidence="6">D-24</strain>
    </source>
</reference>
<dbReference type="EC" id="6.-.-.-" evidence="2"/>
<dbReference type="NCBIfam" id="TIGR03998">
    <property type="entry name" value="thiol_BshC"/>
    <property type="match status" value="1"/>
</dbReference>
<organism evidence="5 6">
    <name type="scientific">Aequorivita aquimaris</name>
    <dbReference type="NCBI Taxonomy" id="1548749"/>
    <lineage>
        <taxon>Bacteria</taxon>
        <taxon>Pseudomonadati</taxon>
        <taxon>Bacteroidota</taxon>
        <taxon>Flavobacteriia</taxon>
        <taxon>Flavobacteriales</taxon>
        <taxon>Flavobacteriaceae</taxon>
        <taxon>Aequorivita</taxon>
    </lineage>
</organism>
<evidence type="ECO:0000313" key="6">
    <source>
        <dbReference type="Proteomes" id="UP000070138"/>
    </source>
</evidence>
<evidence type="ECO:0000259" key="3">
    <source>
        <dbReference type="Pfam" id="PF10079"/>
    </source>
</evidence>
<dbReference type="InterPro" id="IPR011199">
    <property type="entry name" value="Bacillithiol_biosynth_BshC"/>
</dbReference>
<feature type="coiled-coil region" evidence="2">
    <location>
        <begin position="451"/>
        <end position="486"/>
    </location>
</feature>